<dbReference type="Proteomes" id="UP000006757">
    <property type="component" value="Unassembled WGS sequence"/>
</dbReference>
<dbReference type="InParanoid" id="K1VY31"/>
<evidence type="ECO:0000256" key="6">
    <source>
        <dbReference type="ARBA" id="ARBA00022801"/>
    </source>
</evidence>
<evidence type="ECO:0000256" key="3">
    <source>
        <dbReference type="ARBA" id="ARBA00014615"/>
    </source>
</evidence>
<keyword evidence="5 8" id="KW-0479">Metal-binding</keyword>
<keyword evidence="4 8" id="KW-0645">Protease</keyword>
<dbReference type="PANTHER" id="PTHR21711">
    <property type="entry name" value="MITOCHONDRIAL INNER MEMBRANE PROTEASE"/>
    <property type="match status" value="1"/>
</dbReference>
<dbReference type="GO" id="GO:0033615">
    <property type="term" value="P:mitochondrial proton-transporting ATP synthase complex assembly"/>
    <property type="evidence" value="ECO:0007669"/>
    <property type="project" value="TreeGrafter"/>
</dbReference>
<dbReference type="OMA" id="RLAGCEF"/>
<dbReference type="GO" id="GO:0034982">
    <property type="term" value="P:mitochondrial protein processing"/>
    <property type="evidence" value="ECO:0007669"/>
    <property type="project" value="TreeGrafter"/>
</dbReference>
<feature type="region of interest" description="Disordered" evidence="9">
    <location>
        <begin position="1"/>
        <end position="25"/>
    </location>
</feature>
<keyword evidence="6 8" id="KW-0378">Hydrolase</keyword>
<evidence type="ECO:0000256" key="5">
    <source>
        <dbReference type="ARBA" id="ARBA00022723"/>
    </source>
</evidence>
<proteinExistence type="inferred from homology"/>
<keyword evidence="7 8" id="KW-0482">Metalloprotease</keyword>
<evidence type="ECO:0000313" key="10">
    <source>
        <dbReference type="EMBL" id="EKD05501.1"/>
    </source>
</evidence>
<evidence type="ECO:0000256" key="4">
    <source>
        <dbReference type="ARBA" id="ARBA00022670"/>
    </source>
</evidence>
<dbReference type="EC" id="3.4.24.-" evidence="8"/>
<dbReference type="GO" id="GO:0004222">
    <property type="term" value="F:metalloendopeptidase activity"/>
    <property type="evidence" value="ECO:0007669"/>
    <property type="project" value="InterPro"/>
</dbReference>
<dbReference type="OrthoDB" id="285308at2759"/>
<feature type="compositionally biased region" description="Polar residues" evidence="9">
    <location>
        <begin position="1"/>
        <end position="21"/>
    </location>
</feature>
<evidence type="ECO:0000256" key="1">
    <source>
        <dbReference type="ARBA" id="ARBA00004137"/>
    </source>
</evidence>
<comment type="similarity">
    <text evidence="2 8">Belongs to the peptidase M76 family.</text>
</comment>
<sequence length="219" mass="24846">MSATEAGNSADAGSSSQSTPNEVPAGFERWRQSLARFTGMGLSDEERAERAKYDEQVKLATDWDRCEKWKSELMTRSPMIIFMLKQLRLAGCEFPASAMQCHPCDETRVGGFSPEHGILMCQNRFMNKKHMEDTLAHEMIHAFDHCRFKVDWSNLRHHACSEHPLCDGQEAAEKAVNEVWESCFRDTRPFDEVSARRGRHEGPIEGWRLVVGGPAEGSR</sequence>
<keyword evidence="11" id="KW-1185">Reference proteome</keyword>
<evidence type="ECO:0000256" key="2">
    <source>
        <dbReference type="ARBA" id="ARBA00009915"/>
    </source>
</evidence>
<evidence type="ECO:0000313" key="11">
    <source>
        <dbReference type="Proteomes" id="UP000006757"/>
    </source>
</evidence>
<dbReference type="STRING" id="1220162.K1VY31"/>
<dbReference type="AlphaFoldDB" id="K1VY31"/>
<dbReference type="InterPro" id="IPR019165">
    <property type="entry name" value="Peptidase_M76_ATP23"/>
</dbReference>
<comment type="function">
    <text evidence="8">Has a dual role in the assembly of mitochondrial ATPase.</text>
</comment>
<evidence type="ECO:0000256" key="7">
    <source>
        <dbReference type="ARBA" id="ARBA00023049"/>
    </source>
</evidence>
<comment type="caution">
    <text evidence="10">The sequence shown here is derived from an EMBL/GenBank/DDBJ whole genome shotgun (WGS) entry which is preliminary data.</text>
</comment>
<dbReference type="MEROPS" id="M76.A02"/>
<name>K1VY31_TRIAC</name>
<reference evidence="10 11" key="1">
    <citation type="journal article" date="2012" name="Eukaryot. Cell">
        <title>Genome sequence of the Trichosporon asahii environmental strain CBS 8904.</title>
        <authorList>
            <person name="Yang R.Y."/>
            <person name="Li H.T."/>
            <person name="Zhu H."/>
            <person name="Zhou G.P."/>
            <person name="Wang M."/>
            <person name="Wang L."/>
        </authorList>
    </citation>
    <scope>NUCLEOTIDE SEQUENCE [LARGE SCALE GENOMIC DNA]</scope>
    <source>
        <strain evidence="10 11">CBS 8904</strain>
    </source>
</reference>
<gene>
    <name evidence="10" type="ORF">A1Q2_00262</name>
</gene>
<dbReference type="eggNOG" id="KOG3314">
    <property type="taxonomic scope" value="Eukaryota"/>
</dbReference>
<dbReference type="EMBL" id="AMBO01000091">
    <property type="protein sequence ID" value="EKD05501.1"/>
    <property type="molecule type" value="Genomic_DNA"/>
</dbReference>
<evidence type="ECO:0000256" key="8">
    <source>
        <dbReference type="RuleBase" id="RU364057"/>
    </source>
</evidence>
<evidence type="ECO:0000256" key="9">
    <source>
        <dbReference type="SAM" id="MobiDB-lite"/>
    </source>
</evidence>
<dbReference type="GO" id="GO:0046872">
    <property type="term" value="F:metal ion binding"/>
    <property type="evidence" value="ECO:0007669"/>
    <property type="project" value="UniProtKB-KW"/>
</dbReference>
<dbReference type="HOGENOM" id="CLU_079125_0_0_1"/>
<keyword evidence="8" id="KW-0496">Mitochondrion</keyword>
<comment type="subcellular location">
    <subcellularLocation>
        <location evidence="1 8">Mitochondrion inner membrane</location>
        <topology evidence="1 8">Peripheral membrane protein</topology>
        <orientation evidence="1 8">Intermembrane side</orientation>
    </subcellularLocation>
</comment>
<dbReference type="FunCoup" id="K1VY31">
    <property type="interactions" value="327"/>
</dbReference>
<accession>K1VY31</accession>
<dbReference type="Pfam" id="PF09768">
    <property type="entry name" value="Peptidase_M76"/>
    <property type="match status" value="1"/>
</dbReference>
<keyword evidence="8" id="KW-0999">Mitochondrion inner membrane</keyword>
<protein>
    <recommendedName>
        <fullName evidence="3 8">Mitochondrial inner membrane protease ATP23</fullName>
        <ecNumber evidence="8">3.4.24.-</ecNumber>
    </recommendedName>
</protein>
<organism evidence="10 11">
    <name type="scientific">Trichosporon asahii var. asahii (strain CBS 8904)</name>
    <name type="common">Yeast</name>
    <dbReference type="NCBI Taxonomy" id="1220162"/>
    <lineage>
        <taxon>Eukaryota</taxon>
        <taxon>Fungi</taxon>
        <taxon>Dikarya</taxon>
        <taxon>Basidiomycota</taxon>
        <taxon>Agaricomycotina</taxon>
        <taxon>Tremellomycetes</taxon>
        <taxon>Trichosporonales</taxon>
        <taxon>Trichosporonaceae</taxon>
        <taxon>Trichosporon</taxon>
    </lineage>
</organism>
<dbReference type="GO" id="GO:0005743">
    <property type="term" value="C:mitochondrial inner membrane"/>
    <property type="evidence" value="ECO:0007669"/>
    <property type="project" value="UniProtKB-SubCell"/>
</dbReference>
<dbReference type="PANTHER" id="PTHR21711:SF0">
    <property type="entry name" value="MITOCHONDRIAL INNER MEMBRANE PROTEASE ATP23 HOMOLOG"/>
    <property type="match status" value="1"/>
</dbReference>
<keyword evidence="8" id="KW-0472">Membrane</keyword>